<protein>
    <recommendedName>
        <fullName evidence="3">Glutathione S-transferase</fullName>
    </recommendedName>
</protein>
<dbReference type="EMBL" id="KZ613974">
    <property type="protein sequence ID" value="PMD29455.1"/>
    <property type="molecule type" value="Genomic_DNA"/>
</dbReference>
<proteinExistence type="predicted"/>
<evidence type="ECO:0000313" key="1">
    <source>
        <dbReference type="EMBL" id="PMD29455.1"/>
    </source>
</evidence>
<organism evidence="1 2">
    <name type="scientific">Hyaloscypha variabilis (strain UAMH 11265 / GT02V1 / F)</name>
    <name type="common">Meliniomyces variabilis</name>
    <dbReference type="NCBI Taxonomy" id="1149755"/>
    <lineage>
        <taxon>Eukaryota</taxon>
        <taxon>Fungi</taxon>
        <taxon>Dikarya</taxon>
        <taxon>Ascomycota</taxon>
        <taxon>Pezizomycotina</taxon>
        <taxon>Leotiomycetes</taxon>
        <taxon>Helotiales</taxon>
        <taxon>Hyaloscyphaceae</taxon>
        <taxon>Hyaloscypha</taxon>
        <taxon>Hyaloscypha variabilis</taxon>
    </lineage>
</organism>
<dbReference type="OrthoDB" id="9988732at2759"/>
<gene>
    <name evidence="1" type="ORF">L207DRAFT_238708</name>
</gene>
<reference evidence="1 2" key="1">
    <citation type="submission" date="2016-04" db="EMBL/GenBank/DDBJ databases">
        <title>A degradative enzymes factory behind the ericoid mycorrhizal symbiosis.</title>
        <authorList>
            <consortium name="DOE Joint Genome Institute"/>
            <person name="Martino E."/>
            <person name="Morin E."/>
            <person name="Grelet G."/>
            <person name="Kuo A."/>
            <person name="Kohler A."/>
            <person name="Daghino S."/>
            <person name="Barry K."/>
            <person name="Choi C."/>
            <person name="Cichocki N."/>
            <person name="Clum A."/>
            <person name="Copeland A."/>
            <person name="Hainaut M."/>
            <person name="Haridas S."/>
            <person name="Labutti K."/>
            <person name="Lindquist E."/>
            <person name="Lipzen A."/>
            <person name="Khouja H.-R."/>
            <person name="Murat C."/>
            <person name="Ohm R."/>
            <person name="Olson A."/>
            <person name="Spatafora J."/>
            <person name="Veneault-Fourrey C."/>
            <person name="Henrissat B."/>
            <person name="Grigoriev I."/>
            <person name="Martin F."/>
            <person name="Perotto S."/>
        </authorList>
    </citation>
    <scope>NUCLEOTIDE SEQUENCE [LARGE SCALE GENOMIC DNA]</scope>
    <source>
        <strain evidence="1 2">F</strain>
    </source>
</reference>
<dbReference type="AlphaFoldDB" id="A0A2J6QT55"/>
<name>A0A2J6QT55_HYAVF</name>
<keyword evidence="2" id="KW-1185">Reference proteome</keyword>
<accession>A0A2J6QT55</accession>
<sequence length="306" mass="35103">MAKSQPEASNTYHLLSIALSHFNEKARWAFSYYRVPYTYQLVLPWMHIFATKRIIDKDVCKRESRDSGSSPYSTPCLAVYDASGKQLEESFHDSHDILAYLSENFATEEQVNLYTSCGPEKEAEVYRLEKRYDEVLGKAVVDFFYHDLVAVNKWRAMLPFAWIGFKNRVGFLQSLMWFGLSPVLGRLLTAVVGITAERYEKAFETCREEFRQASLLLEKSPYLAGDCLSAADITFAALSFVVLGITHEEGYQLQSFSPKTWSSQARALQQELRATKAGQHVIRLFKEQRYFGAPLPKQKRTLLGLW</sequence>
<dbReference type="InterPro" id="IPR036282">
    <property type="entry name" value="Glutathione-S-Trfase_C_sf"/>
</dbReference>
<evidence type="ECO:0000313" key="2">
    <source>
        <dbReference type="Proteomes" id="UP000235786"/>
    </source>
</evidence>
<dbReference type="Proteomes" id="UP000235786">
    <property type="component" value="Unassembled WGS sequence"/>
</dbReference>
<evidence type="ECO:0008006" key="3">
    <source>
        <dbReference type="Google" id="ProtNLM"/>
    </source>
</evidence>
<dbReference type="SUPFAM" id="SSF47616">
    <property type="entry name" value="GST C-terminal domain-like"/>
    <property type="match status" value="1"/>
</dbReference>